<keyword evidence="2" id="KW-1185">Reference proteome</keyword>
<organism evidence="1 2">
    <name type="scientific">Antiquaquibacter soli</name>
    <dbReference type="NCBI Taxonomy" id="3064523"/>
    <lineage>
        <taxon>Bacteria</taxon>
        <taxon>Bacillati</taxon>
        <taxon>Actinomycetota</taxon>
        <taxon>Actinomycetes</taxon>
        <taxon>Micrococcales</taxon>
        <taxon>Microbacteriaceae</taxon>
        <taxon>Antiquaquibacter</taxon>
    </lineage>
</organism>
<gene>
    <name evidence="1" type="ORF">Q5716_09060</name>
</gene>
<reference evidence="1 2" key="1">
    <citation type="submission" date="2023-07" db="EMBL/GenBank/DDBJ databases">
        <title>Protaetiibacter sp. nov WY-16 isolated from soil.</title>
        <authorList>
            <person name="Liu B."/>
            <person name="Wan Y."/>
        </authorList>
    </citation>
    <scope>NUCLEOTIDE SEQUENCE [LARGE SCALE GENOMIC DNA]</scope>
    <source>
        <strain evidence="1 2">WY-16</strain>
    </source>
</reference>
<evidence type="ECO:0000313" key="1">
    <source>
        <dbReference type="EMBL" id="MDO7882369.1"/>
    </source>
</evidence>
<proteinExistence type="predicted"/>
<protein>
    <submittedName>
        <fullName evidence="1">DUF2017 family protein</fullName>
    </submittedName>
</protein>
<dbReference type="InterPro" id="IPR018561">
    <property type="entry name" value="AosR"/>
</dbReference>
<dbReference type="EMBL" id="JAUQUB010000001">
    <property type="protein sequence ID" value="MDO7882369.1"/>
    <property type="molecule type" value="Genomic_DNA"/>
</dbReference>
<comment type="caution">
    <text evidence="1">The sequence shown here is derived from an EMBL/GenBank/DDBJ whole genome shotgun (WGS) entry which is preliminary data.</text>
</comment>
<evidence type="ECO:0000313" key="2">
    <source>
        <dbReference type="Proteomes" id="UP001241072"/>
    </source>
</evidence>
<accession>A0ABT9BP65</accession>
<dbReference type="Pfam" id="PF09438">
    <property type="entry name" value="DUF2017"/>
    <property type="match status" value="1"/>
</dbReference>
<dbReference type="Proteomes" id="UP001241072">
    <property type="component" value="Unassembled WGS sequence"/>
</dbReference>
<sequence length="159" mass="17490">MGDRGPGGLVIPFSREGDDLVASFTTVEVGLLSELLDQLGELLAFRDDSDPALARLVPDAYRDDPEAASEFRRLMADELVGRKEANARALRDSLAEGRVRLSPAQVQSWLRSLTDLRLVIASRLGIENDDDRGADDPFLQDVYGWLGYVQSSILDALED</sequence>
<name>A0ABT9BP65_9MICO</name>